<organism evidence="2 3">
    <name type="scientific">Algoriphagus pacificus</name>
    <dbReference type="NCBI Taxonomy" id="2811234"/>
    <lineage>
        <taxon>Bacteria</taxon>
        <taxon>Pseudomonadati</taxon>
        <taxon>Bacteroidota</taxon>
        <taxon>Cytophagia</taxon>
        <taxon>Cytophagales</taxon>
        <taxon>Cyclobacteriaceae</taxon>
        <taxon>Algoriphagus</taxon>
    </lineage>
</organism>
<dbReference type="RefSeq" id="WP_206586598.1">
    <property type="nucleotide sequence ID" value="NZ_JAFKCU010000002.1"/>
</dbReference>
<feature type="chain" id="PRO_5046581231" description="Bifunctional isocitrate dehydrogenase kinase/phosphatase" evidence="1">
    <location>
        <begin position="21"/>
        <end position="232"/>
    </location>
</feature>
<evidence type="ECO:0008006" key="4">
    <source>
        <dbReference type="Google" id="ProtNLM"/>
    </source>
</evidence>
<keyword evidence="3" id="KW-1185">Reference proteome</keyword>
<name>A0ABS3CFU9_9BACT</name>
<reference evidence="2 3" key="1">
    <citation type="submission" date="2021-03" db="EMBL/GenBank/DDBJ databases">
        <title>novel species isolated from a fishpond in China.</title>
        <authorList>
            <person name="Lu H."/>
            <person name="Cai Z."/>
        </authorList>
    </citation>
    <scope>NUCLEOTIDE SEQUENCE [LARGE SCALE GENOMIC DNA]</scope>
    <source>
        <strain evidence="2 3">YJ13C</strain>
    </source>
</reference>
<gene>
    <name evidence="2" type="ORF">J0A69_10980</name>
</gene>
<dbReference type="EMBL" id="JAFKCU010000002">
    <property type="protein sequence ID" value="MBN7815958.1"/>
    <property type="molecule type" value="Genomic_DNA"/>
</dbReference>
<evidence type="ECO:0000256" key="1">
    <source>
        <dbReference type="SAM" id="SignalP"/>
    </source>
</evidence>
<dbReference type="Proteomes" id="UP000664480">
    <property type="component" value="Unassembled WGS sequence"/>
</dbReference>
<proteinExistence type="predicted"/>
<dbReference type="PROSITE" id="PS51257">
    <property type="entry name" value="PROKAR_LIPOPROTEIN"/>
    <property type="match status" value="1"/>
</dbReference>
<evidence type="ECO:0000313" key="3">
    <source>
        <dbReference type="Proteomes" id="UP000664480"/>
    </source>
</evidence>
<accession>A0ABS3CFU9</accession>
<sequence>MRANHSSSIYICLIFALALAFISCESSDTSSENQEGTINASEEEARRIKSFLEMGLGQKSDWKSHWAGELGPFEGVDFTLIQTDSIDPMEMPETNPILPDDPLFPYQIKHPEGNGTMDIYSYKIEAQDAVASPFFNPDSEVIWYREDGMRERLLFMGPSGMFEEGLWLNNETFVVFGYFQEEVGYRPMAWIIDLGNHLVHKFQHSSTSSTYQPESYINEKIKKVDLSMNGVS</sequence>
<evidence type="ECO:0000313" key="2">
    <source>
        <dbReference type="EMBL" id="MBN7815958.1"/>
    </source>
</evidence>
<comment type="caution">
    <text evidence="2">The sequence shown here is derived from an EMBL/GenBank/DDBJ whole genome shotgun (WGS) entry which is preliminary data.</text>
</comment>
<feature type="signal peptide" evidence="1">
    <location>
        <begin position="1"/>
        <end position="20"/>
    </location>
</feature>
<protein>
    <recommendedName>
        <fullName evidence="4">Bifunctional isocitrate dehydrogenase kinase/phosphatase</fullName>
    </recommendedName>
</protein>
<keyword evidence="1" id="KW-0732">Signal</keyword>